<reference evidence="1" key="1">
    <citation type="submission" date="2020-07" db="EMBL/GenBank/DDBJ databases">
        <title>Multicomponent nature underlies the extraordinary mechanical properties of spider dragline silk.</title>
        <authorList>
            <person name="Kono N."/>
            <person name="Nakamura H."/>
            <person name="Mori M."/>
            <person name="Yoshida Y."/>
            <person name="Ohtoshi R."/>
            <person name="Malay A.D."/>
            <person name="Moran D.A.P."/>
            <person name="Tomita M."/>
            <person name="Numata K."/>
            <person name="Arakawa K."/>
        </authorList>
    </citation>
    <scope>NUCLEOTIDE SEQUENCE</scope>
</reference>
<name>A0A8X6KDJ1_TRICU</name>
<sequence length="137" mass="15495">MQSALPPHDPPNFLQDTPHPRIQTKSAQLFPTHLLALLIEYQTKRQIFLPFKGLPPSLRFDDRFMRPNAAKISGVRVQPQRAVPGKGVKQVKQTVGVPSYHNGVSTPPPLPWASGKPHLIQQTFCQMTRPWNSFLTR</sequence>
<accession>A0A8X6KDJ1</accession>
<organism evidence="1 2">
    <name type="scientific">Trichonephila clavata</name>
    <name type="common">Joro spider</name>
    <name type="synonym">Nephila clavata</name>
    <dbReference type="NCBI Taxonomy" id="2740835"/>
    <lineage>
        <taxon>Eukaryota</taxon>
        <taxon>Metazoa</taxon>
        <taxon>Ecdysozoa</taxon>
        <taxon>Arthropoda</taxon>
        <taxon>Chelicerata</taxon>
        <taxon>Arachnida</taxon>
        <taxon>Araneae</taxon>
        <taxon>Araneomorphae</taxon>
        <taxon>Entelegynae</taxon>
        <taxon>Araneoidea</taxon>
        <taxon>Nephilidae</taxon>
        <taxon>Trichonephila</taxon>
    </lineage>
</organism>
<protein>
    <submittedName>
        <fullName evidence="1">Uncharacterized protein</fullName>
    </submittedName>
</protein>
<evidence type="ECO:0000313" key="2">
    <source>
        <dbReference type="Proteomes" id="UP000887116"/>
    </source>
</evidence>
<evidence type="ECO:0000313" key="1">
    <source>
        <dbReference type="EMBL" id="GFQ70506.1"/>
    </source>
</evidence>
<dbReference type="Proteomes" id="UP000887116">
    <property type="component" value="Unassembled WGS sequence"/>
</dbReference>
<proteinExistence type="predicted"/>
<comment type="caution">
    <text evidence="1">The sequence shown here is derived from an EMBL/GenBank/DDBJ whole genome shotgun (WGS) entry which is preliminary data.</text>
</comment>
<dbReference type="AlphaFoldDB" id="A0A8X6KDJ1"/>
<dbReference type="OrthoDB" id="10284779at2759"/>
<keyword evidence="2" id="KW-1185">Reference proteome</keyword>
<gene>
    <name evidence="1" type="ORF">TNCT_205421</name>
</gene>
<dbReference type="EMBL" id="BMAO01001010">
    <property type="protein sequence ID" value="GFQ70506.1"/>
    <property type="molecule type" value="Genomic_DNA"/>
</dbReference>